<dbReference type="AlphaFoldDB" id="A0A2K8L2X3"/>
<protein>
    <submittedName>
        <fullName evidence="7">Outer membrane protein OmpA</fullName>
    </submittedName>
</protein>
<dbReference type="GO" id="GO:0009279">
    <property type="term" value="C:cell outer membrane"/>
    <property type="evidence" value="ECO:0007669"/>
    <property type="project" value="UniProtKB-SubCell"/>
</dbReference>
<keyword evidence="5" id="KW-0732">Signal</keyword>
<dbReference type="Gene3D" id="3.30.1330.60">
    <property type="entry name" value="OmpA-like domain"/>
    <property type="match status" value="1"/>
</dbReference>
<evidence type="ECO:0000256" key="2">
    <source>
        <dbReference type="ARBA" id="ARBA00023136"/>
    </source>
</evidence>
<feature type="chain" id="PRO_5014616423" evidence="5">
    <location>
        <begin position="25"/>
        <end position="490"/>
    </location>
</feature>
<dbReference type="PRINTS" id="PR01023">
    <property type="entry name" value="NAFLGMOTY"/>
</dbReference>
<evidence type="ECO:0000256" key="3">
    <source>
        <dbReference type="ARBA" id="ARBA00023237"/>
    </source>
</evidence>
<dbReference type="Proteomes" id="UP000231701">
    <property type="component" value="Chromosome"/>
</dbReference>
<keyword evidence="2 4" id="KW-0472">Membrane</keyword>
<name>A0A2K8L2X3_MARES</name>
<dbReference type="InterPro" id="IPR006664">
    <property type="entry name" value="OMP_bac"/>
</dbReference>
<dbReference type="SUPFAM" id="SSF103088">
    <property type="entry name" value="OmpA-like"/>
    <property type="match status" value="1"/>
</dbReference>
<sequence>MDNKRHFLPLITLLLLAFPLYSQAGTIHSIEQEISAFKASGLHKYAPLTTSRVEAYLGAAMLASETQKDEEAAAALKRTEEMLAEARVTAAGFQAQFRNLIELRREAKSVEDIVATSTHEETSLAPQQQLAEAERLLDQVIMTRERGELNKTQEHAAAAKAAYREALNANYSQLSVLTARAISKASSSGAKRYAPVTYKAANEQLAALRGYIDGFDSTPPAHSTEAYYLAIEAQLISEQVKLWRKSSSSFEEIVIREREFRQNLARTLDMQTPESVLLVSHSPKELIAAVQGLKTALETERKARADDAVRLKIQFEEELQSKLNSQTDAQRSQITDMKEVFRAKLERETYEKKRQAQLRSQFKKGDADIFVNLDGSLLIRMIALQFPSGSSKIDPQQNDLLARLKLALEAYADRTVRIEGHTDDQGDVKPNQVLSLKRAEAVRDFLISAGTDAGRLKALGYGEVRPIASNEFPQGRAMNRRIDIVIDAAK</sequence>
<dbReference type="PRINTS" id="PR01021">
    <property type="entry name" value="OMPADOMAIN"/>
</dbReference>
<evidence type="ECO:0000313" key="7">
    <source>
        <dbReference type="EMBL" id="ATX79304.1"/>
    </source>
</evidence>
<feature type="domain" description="OmpA-like" evidence="6">
    <location>
        <begin position="373"/>
        <end position="490"/>
    </location>
</feature>
<feature type="signal peptide" evidence="5">
    <location>
        <begin position="1"/>
        <end position="24"/>
    </location>
</feature>
<dbReference type="InterPro" id="IPR050330">
    <property type="entry name" value="Bact_OuterMem_StrucFunc"/>
</dbReference>
<dbReference type="EMBL" id="CP018799">
    <property type="protein sequence ID" value="ATX79304.1"/>
    <property type="molecule type" value="Genomic_DNA"/>
</dbReference>
<dbReference type="RefSeq" id="WP_100277211.1">
    <property type="nucleotide sequence ID" value="NZ_CP018799.1"/>
</dbReference>
<evidence type="ECO:0000256" key="1">
    <source>
        <dbReference type="ARBA" id="ARBA00004442"/>
    </source>
</evidence>
<dbReference type="PANTHER" id="PTHR30329:SF21">
    <property type="entry name" value="LIPOPROTEIN YIAD-RELATED"/>
    <property type="match status" value="1"/>
</dbReference>
<evidence type="ECO:0000256" key="4">
    <source>
        <dbReference type="PROSITE-ProRule" id="PRU00473"/>
    </source>
</evidence>
<keyword evidence="8" id="KW-1185">Reference proteome</keyword>
<evidence type="ECO:0000259" key="6">
    <source>
        <dbReference type="PROSITE" id="PS51123"/>
    </source>
</evidence>
<organism evidence="7 8">
    <name type="scientific">Mariprofundus aestuarium</name>
    <dbReference type="NCBI Taxonomy" id="1921086"/>
    <lineage>
        <taxon>Bacteria</taxon>
        <taxon>Pseudomonadati</taxon>
        <taxon>Pseudomonadota</taxon>
        <taxon>Candidatius Mariprofundia</taxon>
        <taxon>Mariprofundales</taxon>
        <taxon>Mariprofundaceae</taxon>
        <taxon>Mariprofundus</taxon>
    </lineage>
</organism>
<gene>
    <name evidence="7" type="ORF">Ga0123461_0884</name>
</gene>
<dbReference type="InterPro" id="IPR006665">
    <property type="entry name" value="OmpA-like"/>
</dbReference>
<dbReference type="PROSITE" id="PS51123">
    <property type="entry name" value="OMPA_2"/>
    <property type="match status" value="1"/>
</dbReference>
<accession>A0A2K8L2X3</accession>
<comment type="subcellular location">
    <subcellularLocation>
        <location evidence="1">Cell outer membrane</location>
    </subcellularLocation>
</comment>
<dbReference type="CDD" id="cd07185">
    <property type="entry name" value="OmpA_C-like"/>
    <property type="match status" value="1"/>
</dbReference>
<evidence type="ECO:0000256" key="5">
    <source>
        <dbReference type="SAM" id="SignalP"/>
    </source>
</evidence>
<dbReference type="KEGG" id="maes:Ga0123461_0884"/>
<evidence type="ECO:0000313" key="8">
    <source>
        <dbReference type="Proteomes" id="UP000231701"/>
    </source>
</evidence>
<dbReference type="OrthoDB" id="5291234at2"/>
<dbReference type="PANTHER" id="PTHR30329">
    <property type="entry name" value="STATOR ELEMENT OF FLAGELLAR MOTOR COMPLEX"/>
    <property type="match status" value="1"/>
</dbReference>
<dbReference type="InterPro" id="IPR036737">
    <property type="entry name" value="OmpA-like_sf"/>
</dbReference>
<dbReference type="Pfam" id="PF00691">
    <property type="entry name" value="OmpA"/>
    <property type="match status" value="1"/>
</dbReference>
<proteinExistence type="predicted"/>
<reference evidence="7 8" key="1">
    <citation type="submission" date="2016-12" db="EMBL/GenBank/DDBJ databases">
        <title>Isolation and genomic insights into novel planktonic Zetaproteobacteria from stratified waters of the Chesapeake Bay.</title>
        <authorList>
            <person name="McAllister S.M."/>
            <person name="Kato S."/>
            <person name="Chan C.S."/>
            <person name="Chiu B.K."/>
            <person name="Field E.K."/>
        </authorList>
    </citation>
    <scope>NUCLEOTIDE SEQUENCE [LARGE SCALE GENOMIC DNA]</scope>
    <source>
        <strain evidence="7 8">CP-5</strain>
    </source>
</reference>
<keyword evidence="3" id="KW-0998">Cell outer membrane</keyword>